<evidence type="ECO:0000313" key="2">
    <source>
        <dbReference type="EMBL" id="GAA4054390.1"/>
    </source>
</evidence>
<keyword evidence="3" id="KW-1185">Reference proteome</keyword>
<reference evidence="3" key="1">
    <citation type="journal article" date="2019" name="Int. J. Syst. Evol. Microbiol.">
        <title>The Global Catalogue of Microorganisms (GCM) 10K type strain sequencing project: providing services to taxonomists for standard genome sequencing and annotation.</title>
        <authorList>
            <consortium name="The Broad Institute Genomics Platform"/>
            <consortium name="The Broad Institute Genome Sequencing Center for Infectious Disease"/>
            <person name="Wu L."/>
            <person name="Ma J."/>
        </authorList>
    </citation>
    <scope>NUCLEOTIDE SEQUENCE [LARGE SCALE GENOMIC DNA]</scope>
    <source>
        <strain evidence="3">JCM 17225</strain>
    </source>
</reference>
<proteinExistence type="predicted"/>
<sequence length="217" mass="22653">MRSFILERIKTDTPLAQLFYAYMSGLATLEIFSTPRESMRACRVAFAHEAHSEKPALSIVGQAQRYYELTVLSNALNSLYWHIEQAAELLALTGNLTINGNALTLRSSARSDALATAAGRAATAVQLYTNPAHGGAATPTGAIPGTVVTVFDALGRSVASATAGGFFCGRQDGIGCRQGLRDLMGGNLSGQDAGGAQGRGSRARGKSGPTVSMKGWG</sequence>
<organism evidence="2 3">
    <name type="scientific">Hymenobacter glaciei</name>
    <dbReference type="NCBI Taxonomy" id="877209"/>
    <lineage>
        <taxon>Bacteria</taxon>
        <taxon>Pseudomonadati</taxon>
        <taxon>Bacteroidota</taxon>
        <taxon>Cytophagia</taxon>
        <taxon>Cytophagales</taxon>
        <taxon>Hymenobacteraceae</taxon>
        <taxon>Hymenobacter</taxon>
    </lineage>
</organism>
<dbReference type="Proteomes" id="UP001501469">
    <property type="component" value="Unassembled WGS sequence"/>
</dbReference>
<accession>A0ABP7UWR0</accession>
<gene>
    <name evidence="2" type="ORF">GCM10022409_46810</name>
</gene>
<protein>
    <submittedName>
        <fullName evidence="2">Uncharacterized protein</fullName>
    </submittedName>
</protein>
<evidence type="ECO:0000313" key="3">
    <source>
        <dbReference type="Proteomes" id="UP001501469"/>
    </source>
</evidence>
<name>A0ABP7UWR0_9BACT</name>
<feature type="region of interest" description="Disordered" evidence="1">
    <location>
        <begin position="187"/>
        <end position="217"/>
    </location>
</feature>
<comment type="caution">
    <text evidence="2">The sequence shown here is derived from an EMBL/GenBank/DDBJ whole genome shotgun (WGS) entry which is preliminary data.</text>
</comment>
<dbReference type="EMBL" id="BAABDK010000035">
    <property type="protein sequence ID" value="GAA4054390.1"/>
    <property type="molecule type" value="Genomic_DNA"/>
</dbReference>
<evidence type="ECO:0000256" key="1">
    <source>
        <dbReference type="SAM" id="MobiDB-lite"/>
    </source>
</evidence>
<dbReference type="RefSeq" id="WP_345059496.1">
    <property type="nucleotide sequence ID" value="NZ_BAABDK010000035.1"/>
</dbReference>